<keyword evidence="2" id="KW-1185">Reference proteome</keyword>
<accession>A0A7D9II36</accession>
<feature type="non-terminal residue" evidence="1">
    <location>
        <position position="1"/>
    </location>
</feature>
<evidence type="ECO:0000313" key="2">
    <source>
        <dbReference type="Proteomes" id="UP001152795"/>
    </source>
</evidence>
<sequence length="130" mass="14885">YIFFKNGDSTLTRTNFVGEDLIFGDIKDGQSSVYFDYVSKELYHYRKSNTSKNICFFDYDGVLLKNISFDEGNIGAMTVFGDFLYLQTLETRVVQEMNVSTGVVYRNISLPKPLARLNDLAIVEQSQYPT</sequence>
<gene>
    <name evidence="1" type="ORF">PACLA_8A048777</name>
</gene>
<name>A0A7D9II36_PARCT</name>
<organism evidence="1 2">
    <name type="scientific">Paramuricea clavata</name>
    <name type="common">Red gorgonian</name>
    <name type="synonym">Violescent sea-whip</name>
    <dbReference type="NCBI Taxonomy" id="317549"/>
    <lineage>
        <taxon>Eukaryota</taxon>
        <taxon>Metazoa</taxon>
        <taxon>Cnidaria</taxon>
        <taxon>Anthozoa</taxon>
        <taxon>Octocorallia</taxon>
        <taxon>Malacalcyonacea</taxon>
        <taxon>Plexauridae</taxon>
        <taxon>Paramuricea</taxon>
    </lineage>
</organism>
<protein>
    <submittedName>
        <fullName evidence="1">Uncharacterized protein</fullName>
    </submittedName>
</protein>
<reference evidence="1" key="1">
    <citation type="submission" date="2020-04" db="EMBL/GenBank/DDBJ databases">
        <authorList>
            <person name="Alioto T."/>
            <person name="Alioto T."/>
            <person name="Gomez Garrido J."/>
        </authorList>
    </citation>
    <scope>NUCLEOTIDE SEQUENCE</scope>
    <source>
        <strain evidence="1">A484AB</strain>
    </source>
</reference>
<dbReference type="SUPFAM" id="SSF63825">
    <property type="entry name" value="YWTD domain"/>
    <property type="match status" value="1"/>
</dbReference>
<proteinExistence type="predicted"/>
<dbReference type="EMBL" id="CACRXK020006991">
    <property type="protein sequence ID" value="CAB4010995.1"/>
    <property type="molecule type" value="Genomic_DNA"/>
</dbReference>
<feature type="non-terminal residue" evidence="1">
    <location>
        <position position="130"/>
    </location>
</feature>
<dbReference type="AlphaFoldDB" id="A0A7D9II36"/>
<comment type="caution">
    <text evidence="1">The sequence shown here is derived from an EMBL/GenBank/DDBJ whole genome shotgun (WGS) entry which is preliminary data.</text>
</comment>
<evidence type="ECO:0000313" key="1">
    <source>
        <dbReference type="EMBL" id="CAB4010995.1"/>
    </source>
</evidence>
<dbReference type="Proteomes" id="UP001152795">
    <property type="component" value="Unassembled WGS sequence"/>
</dbReference>
<dbReference type="InterPro" id="IPR011042">
    <property type="entry name" value="6-blade_b-propeller_TolB-like"/>
</dbReference>
<dbReference type="Gene3D" id="2.120.10.30">
    <property type="entry name" value="TolB, C-terminal domain"/>
    <property type="match status" value="1"/>
</dbReference>